<dbReference type="RefSeq" id="XP_058327829.1">
    <property type="nucleotide sequence ID" value="XM_058477484.1"/>
</dbReference>
<reference evidence="2" key="1">
    <citation type="submission" date="2022-11" db="EMBL/GenBank/DDBJ databases">
        <authorList>
            <person name="Petersen C."/>
        </authorList>
    </citation>
    <scope>NUCLEOTIDE SEQUENCE</scope>
    <source>
        <strain evidence="2">IBT 19713</strain>
    </source>
</reference>
<name>A0A9W9NPK7_9EURO</name>
<dbReference type="Proteomes" id="UP001150941">
    <property type="component" value="Unassembled WGS sequence"/>
</dbReference>
<protein>
    <submittedName>
        <fullName evidence="2">Uncharacterized protein</fullName>
    </submittedName>
</protein>
<accession>A0A9W9NPK7</accession>
<proteinExistence type="predicted"/>
<reference evidence="2" key="2">
    <citation type="journal article" date="2023" name="IMA Fungus">
        <title>Comparative genomic study of the Penicillium genus elucidates a diverse pangenome and 15 lateral gene transfer events.</title>
        <authorList>
            <person name="Petersen C."/>
            <person name="Sorensen T."/>
            <person name="Nielsen M.R."/>
            <person name="Sondergaard T.E."/>
            <person name="Sorensen J.L."/>
            <person name="Fitzpatrick D.A."/>
            <person name="Frisvad J.C."/>
            <person name="Nielsen K.L."/>
        </authorList>
    </citation>
    <scope>NUCLEOTIDE SEQUENCE</scope>
    <source>
        <strain evidence="2">IBT 19713</strain>
    </source>
</reference>
<evidence type="ECO:0000313" key="3">
    <source>
        <dbReference type="Proteomes" id="UP001150941"/>
    </source>
</evidence>
<keyword evidence="3" id="KW-1185">Reference proteome</keyword>
<dbReference type="EMBL" id="JAPQKS010000006">
    <property type="protein sequence ID" value="KAJ5223646.1"/>
    <property type="molecule type" value="Genomic_DNA"/>
</dbReference>
<evidence type="ECO:0000313" key="2">
    <source>
        <dbReference type="EMBL" id="KAJ5223646.1"/>
    </source>
</evidence>
<evidence type="ECO:0000256" key="1">
    <source>
        <dbReference type="SAM" id="MobiDB-lite"/>
    </source>
</evidence>
<organism evidence="2 3">
    <name type="scientific">Penicillium chermesinum</name>
    <dbReference type="NCBI Taxonomy" id="63820"/>
    <lineage>
        <taxon>Eukaryota</taxon>
        <taxon>Fungi</taxon>
        <taxon>Dikarya</taxon>
        <taxon>Ascomycota</taxon>
        <taxon>Pezizomycotina</taxon>
        <taxon>Eurotiomycetes</taxon>
        <taxon>Eurotiomycetidae</taxon>
        <taxon>Eurotiales</taxon>
        <taxon>Aspergillaceae</taxon>
        <taxon>Penicillium</taxon>
    </lineage>
</organism>
<feature type="region of interest" description="Disordered" evidence="1">
    <location>
        <begin position="93"/>
        <end position="114"/>
    </location>
</feature>
<dbReference type="GeneID" id="83204787"/>
<sequence length="151" mass="17469">MTVKERTPISMNHMSYDFESQIGHQSSRNDHMNDVSTPSPSSRCIGHLLNTLTHMEMNCSTRLQHWKLEISIDHVHMHWDVCGMQDVQRTRPTGFKSGVKRKGPGQSGQPRQCARDRIRGTPCRIWNKRSVRRFAAIICATGYNLETIYWD</sequence>
<gene>
    <name evidence="2" type="ORF">N7468_008188</name>
</gene>
<dbReference type="AlphaFoldDB" id="A0A9W9NPK7"/>
<comment type="caution">
    <text evidence="2">The sequence shown here is derived from an EMBL/GenBank/DDBJ whole genome shotgun (WGS) entry which is preliminary data.</text>
</comment>